<gene>
    <name evidence="15" type="ORF">EDC27_0426</name>
</gene>
<evidence type="ECO:0000256" key="11">
    <source>
        <dbReference type="RuleBase" id="RU003357"/>
    </source>
</evidence>
<keyword evidence="9 10" id="KW-0998">Cell outer membrane</keyword>
<evidence type="ECO:0000256" key="6">
    <source>
        <dbReference type="ARBA" id="ARBA00023077"/>
    </source>
</evidence>
<protein>
    <submittedName>
        <fullName evidence="15">Outer membrane cobalamin receptor</fullName>
    </submittedName>
</protein>
<name>A0A3N1VQ36_9BACT</name>
<evidence type="ECO:0000256" key="12">
    <source>
        <dbReference type="SAM" id="Phobius"/>
    </source>
</evidence>
<dbReference type="InterPro" id="IPR036942">
    <property type="entry name" value="Beta-barrel_TonB_sf"/>
</dbReference>
<keyword evidence="6 11" id="KW-0798">TonB box</keyword>
<feature type="domain" description="TonB-dependent receptor plug" evidence="14">
    <location>
        <begin position="100"/>
        <end position="204"/>
    </location>
</feature>
<evidence type="ECO:0000259" key="14">
    <source>
        <dbReference type="Pfam" id="PF07715"/>
    </source>
</evidence>
<feature type="transmembrane region" description="Helical" evidence="12">
    <location>
        <begin position="49"/>
        <end position="70"/>
    </location>
</feature>
<reference evidence="15 16" key="1">
    <citation type="submission" date="2018-11" db="EMBL/GenBank/DDBJ databases">
        <title>Genomic Encyclopedia of Type Strains, Phase IV (KMG-IV): sequencing the most valuable type-strain genomes for metagenomic binning, comparative biology and taxonomic classification.</title>
        <authorList>
            <person name="Goeker M."/>
        </authorList>
    </citation>
    <scope>NUCLEOTIDE SEQUENCE [LARGE SCALE GENOMIC DNA]</scope>
    <source>
        <strain evidence="15 16">DSM 22027</strain>
    </source>
</reference>
<keyword evidence="4 10" id="KW-0812">Transmembrane</keyword>
<evidence type="ECO:0000313" key="15">
    <source>
        <dbReference type="EMBL" id="ROR03168.1"/>
    </source>
</evidence>
<comment type="caution">
    <text evidence="15">The sequence shown here is derived from an EMBL/GenBank/DDBJ whole genome shotgun (WGS) entry which is preliminary data.</text>
</comment>
<evidence type="ECO:0000256" key="4">
    <source>
        <dbReference type="ARBA" id="ARBA00022692"/>
    </source>
</evidence>
<evidence type="ECO:0000256" key="8">
    <source>
        <dbReference type="ARBA" id="ARBA00023170"/>
    </source>
</evidence>
<dbReference type="Proteomes" id="UP000276223">
    <property type="component" value="Unassembled WGS sequence"/>
</dbReference>
<dbReference type="PANTHER" id="PTHR30069">
    <property type="entry name" value="TONB-DEPENDENT OUTER MEMBRANE RECEPTOR"/>
    <property type="match status" value="1"/>
</dbReference>
<evidence type="ECO:0000259" key="13">
    <source>
        <dbReference type="Pfam" id="PF00593"/>
    </source>
</evidence>
<dbReference type="Gene3D" id="2.40.170.20">
    <property type="entry name" value="TonB-dependent receptor, beta-barrel domain"/>
    <property type="match status" value="1"/>
</dbReference>
<dbReference type="PANTHER" id="PTHR30069:SF29">
    <property type="entry name" value="HEMOGLOBIN AND HEMOGLOBIN-HAPTOGLOBIN-BINDING PROTEIN 1-RELATED"/>
    <property type="match status" value="1"/>
</dbReference>
<dbReference type="GO" id="GO:0009279">
    <property type="term" value="C:cell outer membrane"/>
    <property type="evidence" value="ECO:0007669"/>
    <property type="project" value="UniProtKB-SubCell"/>
</dbReference>
<dbReference type="InterPro" id="IPR039426">
    <property type="entry name" value="TonB-dep_rcpt-like"/>
</dbReference>
<comment type="subcellular location">
    <subcellularLocation>
        <location evidence="1 10">Cell outer membrane</location>
        <topology evidence="1 10">Multi-pass membrane protein</topology>
    </subcellularLocation>
</comment>
<evidence type="ECO:0000256" key="3">
    <source>
        <dbReference type="ARBA" id="ARBA00022452"/>
    </source>
</evidence>
<keyword evidence="12" id="KW-1133">Transmembrane helix</keyword>
<proteinExistence type="inferred from homology"/>
<dbReference type="EMBL" id="RJVA01000009">
    <property type="protein sequence ID" value="ROR03168.1"/>
    <property type="molecule type" value="Genomic_DNA"/>
</dbReference>
<dbReference type="GO" id="GO:0044718">
    <property type="term" value="P:siderophore transmembrane transport"/>
    <property type="evidence" value="ECO:0007669"/>
    <property type="project" value="TreeGrafter"/>
</dbReference>
<evidence type="ECO:0000256" key="1">
    <source>
        <dbReference type="ARBA" id="ARBA00004571"/>
    </source>
</evidence>
<dbReference type="Pfam" id="PF00593">
    <property type="entry name" value="TonB_dep_Rec_b-barrel"/>
    <property type="match status" value="1"/>
</dbReference>
<dbReference type="GO" id="GO:0015344">
    <property type="term" value="F:siderophore uptake transmembrane transporter activity"/>
    <property type="evidence" value="ECO:0007669"/>
    <property type="project" value="TreeGrafter"/>
</dbReference>
<keyword evidence="16" id="KW-1185">Reference proteome</keyword>
<evidence type="ECO:0000256" key="2">
    <source>
        <dbReference type="ARBA" id="ARBA00022448"/>
    </source>
</evidence>
<dbReference type="RefSeq" id="WP_170161522.1">
    <property type="nucleotide sequence ID" value="NZ_RJVA01000009.1"/>
</dbReference>
<dbReference type="Pfam" id="PF07715">
    <property type="entry name" value="Plug"/>
    <property type="match status" value="1"/>
</dbReference>
<comment type="similarity">
    <text evidence="10 11">Belongs to the TonB-dependent receptor family.</text>
</comment>
<dbReference type="PROSITE" id="PS52016">
    <property type="entry name" value="TONB_DEPENDENT_REC_3"/>
    <property type="match status" value="1"/>
</dbReference>
<keyword evidence="3 10" id="KW-1134">Transmembrane beta strand</keyword>
<evidence type="ECO:0000313" key="16">
    <source>
        <dbReference type="Proteomes" id="UP000276223"/>
    </source>
</evidence>
<sequence>MDKMSPRRGRVTFLEHHWGFGFCETVGVKRPDVHSEESMTQRRRIFGRVVFLVAVALGLAFYGFAGAVAVSASQDVDPLVFFAGEDLSVLTVASRRPESAQRAPAIVRVVTARDILTKGYRTLADVLRSEAGFVVRPGERGSTPYLRGVREGILFLYDGVPLRSPMMKSVHPLDEELSLAGVDRVEIVLGPGSVLWGPDAYAGIVNVVPRSMVHGSGAGVRAWAGSQNELGAGWTMQGRQGPVSARLNVHGVRYRSWTDTYLSLQPTGHEFAGMSSHQVTANTVDDAYAWEALGTLTVGDRLAFTGRLADGRHRYTMTNTDGITWAGEKRAPVSFLKGTLRQRLGTSDLSLTASYTHVPLDVTDADVSRKQKDDMVAADLVWYRPWGEGGGVTLGAGYRRDDTHNAVVRDGFLPDLLKPTYYVFVPSVVQADFQNTVLSAYGQVRRRLGPVDLWLGLRLDDTDTYASTTTLSAGAAWSLGRDWQIKATYGTAYRTPYAAQLYGDRFLDPENIETAALELSWTKEADKQVALTVYHSRVSDHLQEDPYGGLSQPSRHAITGAEIKARWAFGPQWDLYGSAAAFDVADDAVHYRVTKAFFVAPDGTRSPIEEAWTSPLDVGPDWSVQLGVRRHFGASSTVALEGLLTGPWPYAYDQGRRTGRFQGERHVRASWTWHHAGTRGATLQLVADNLLDRGGSVPGVFGPAERPPLRVWLEWRLDF</sequence>
<evidence type="ECO:0000256" key="7">
    <source>
        <dbReference type="ARBA" id="ARBA00023136"/>
    </source>
</evidence>
<keyword evidence="7 10" id="KW-0472">Membrane</keyword>
<dbReference type="InterPro" id="IPR000531">
    <property type="entry name" value="Beta-barrel_TonB"/>
</dbReference>
<keyword evidence="2 10" id="KW-0813">Transport</keyword>
<dbReference type="InterPro" id="IPR037066">
    <property type="entry name" value="Plug_dom_sf"/>
</dbReference>
<dbReference type="Gene3D" id="2.170.130.10">
    <property type="entry name" value="TonB-dependent receptor, plug domain"/>
    <property type="match status" value="1"/>
</dbReference>
<evidence type="ECO:0000256" key="9">
    <source>
        <dbReference type="ARBA" id="ARBA00023237"/>
    </source>
</evidence>
<organism evidence="15 16">
    <name type="scientific">Desulfosoma caldarium</name>
    <dbReference type="NCBI Taxonomy" id="610254"/>
    <lineage>
        <taxon>Bacteria</taxon>
        <taxon>Pseudomonadati</taxon>
        <taxon>Thermodesulfobacteriota</taxon>
        <taxon>Syntrophobacteria</taxon>
        <taxon>Syntrophobacterales</taxon>
        <taxon>Syntrophobacteraceae</taxon>
        <taxon>Desulfosoma</taxon>
    </lineage>
</organism>
<keyword evidence="8 15" id="KW-0675">Receptor</keyword>
<evidence type="ECO:0000256" key="10">
    <source>
        <dbReference type="PROSITE-ProRule" id="PRU01360"/>
    </source>
</evidence>
<dbReference type="SUPFAM" id="SSF56935">
    <property type="entry name" value="Porins"/>
    <property type="match status" value="1"/>
</dbReference>
<dbReference type="InterPro" id="IPR012910">
    <property type="entry name" value="Plug_dom"/>
</dbReference>
<keyword evidence="5" id="KW-0732">Signal</keyword>
<accession>A0A3N1VQ36</accession>
<dbReference type="AlphaFoldDB" id="A0A3N1VQ36"/>
<feature type="domain" description="TonB-dependent receptor-like beta-barrel" evidence="13">
    <location>
        <begin position="300"/>
        <end position="690"/>
    </location>
</feature>
<evidence type="ECO:0000256" key="5">
    <source>
        <dbReference type="ARBA" id="ARBA00022729"/>
    </source>
</evidence>